<keyword evidence="2" id="KW-1133">Transmembrane helix</keyword>
<evidence type="ECO:0008006" key="4">
    <source>
        <dbReference type="Google" id="ProtNLM"/>
    </source>
</evidence>
<feature type="compositionally biased region" description="Basic and acidic residues" evidence="1">
    <location>
        <begin position="1"/>
        <end position="12"/>
    </location>
</feature>
<keyword evidence="2" id="KW-0472">Membrane</keyword>
<dbReference type="EMBL" id="UOGL01000261">
    <property type="protein sequence ID" value="VAX38798.1"/>
    <property type="molecule type" value="Genomic_DNA"/>
</dbReference>
<gene>
    <name evidence="3" type="ORF">MNBD_PLANCTO02-1758</name>
</gene>
<feature type="transmembrane region" description="Helical" evidence="2">
    <location>
        <begin position="141"/>
        <end position="161"/>
    </location>
</feature>
<dbReference type="Pfam" id="PF10097">
    <property type="entry name" value="DUF2335"/>
    <property type="match status" value="1"/>
</dbReference>
<feature type="region of interest" description="Disordered" evidence="1">
    <location>
        <begin position="1"/>
        <end position="33"/>
    </location>
</feature>
<sequence length="177" mass="19220">MSNESPPEKDAVQKPTENLSPPLSEDELSENPITEQVVSSVSVQSHHQSLVISQGPLPSPENLTAYEKILPGSAERFLTLVENETSHRQKMEIKLCDAEIDDRKTERSERRLGQILGFSIGIIAIISGSVVAILGRQITTQVVGGVIGGGSVAGLVAVFIYGRLNQRQESEETDDEE</sequence>
<evidence type="ECO:0000256" key="1">
    <source>
        <dbReference type="SAM" id="MobiDB-lite"/>
    </source>
</evidence>
<evidence type="ECO:0000256" key="2">
    <source>
        <dbReference type="SAM" id="Phobius"/>
    </source>
</evidence>
<feature type="transmembrane region" description="Helical" evidence="2">
    <location>
        <begin position="112"/>
        <end position="135"/>
    </location>
</feature>
<accession>A0A3B1DRP4</accession>
<organism evidence="3">
    <name type="scientific">hydrothermal vent metagenome</name>
    <dbReference type="NCBI Taxonomy" id="652676"/>
    <lineage>
        <taxon>unclassified sequences</taxon>
        <taxon>metagenomes</taxon>
        <taxon>ecological metagenomes</taxon>
    </lineage>
</organism>
<dbReference type="InterPro" id="IPR019284">
    <property type="entry name" value="RP532"/>
</dbReference>
<name>A0A3B1DRP4_9ZZZZ</name>
<evidence type="ECO:0000313" key="3">
    <source>
        <dbReference type="EMBL" id="VAX38798.1"/>
    </source>
</evidence>
<reference evidence="3" key="1">
    <citation type="submission" date="2018-06" db="EMBL/GenBank/DDBJ databases">
        <authorList>
            <person name="Zhirakovskaya E."/>
        </authorList>
    </citation>
    <scope>NUCLEOTIDE SEQUENCE</scope>
</reference>
<dbReference type="AlphaFoldDB" id="A0A3B1DRP4"/>
<proteinExistence type="predicted"/>
<keyword evidence="2" id="KW-0812">Transmembrane</keyword>
<protein>
    <recommendedName>
        <fullName evidence="4">DUF2335 domain-containing protein</fullName>
    </recommendedName>
</protein>